<dbReference type="KEGG" id="rch:RUM_21280"/>
<dbReference type="Gene3D" id="3.40.50.10420">
    <property type="entry name" value="NagB/RpiA/CoA transferase-like"/>
    <property type="match status" value="1"/>
</dbReference>
<dbReference type="HOGENOM" id="CLU_107893_1_0_9"/>
<accession>D4LEV2</accession>
<dbReference type="InterPro" id="IPR009501">
    <property type="entry name" value="UCP020269"/>
</dbReference>
<keyword evidence="3" id="KW-1185">Reference proteome</keyword>
<dbReference type="AlphaFoldDB" id="D4LEV2"/>
<proteinExistence type="predicted"/>
<name>D4LEV2_RUMC1</name>
<dbReference type="PANTHER" id="PTHR36179">
    <property type="entry name" value="LUD_DOM DOMAIN-CONTAINING PROTEIN"/>
    <property type="match status" value="1"/>
</dbReference>
<organism evidence="2 3">
    <name type="scientific">Ruminococcus champanellensis (strain DSM 18848 / JCM 17042 / KCTC 15320 / 18P13)</name>
    <dbReference type="NCBI Taxonomy" id="213810"/>
    <lineage>
        <taxon>Bacteria</taxon>
        <taxon>Bacillati</taxon>
        <taxon>Bacillota</taxon>
        <taxon>Clostridia</taxon>
        <taxon>Eubacteriales</taxon>
        <taxon>Oscillospiraceae</taxon>
        <taxon>Ruminococcus</taxon>
    </lineage>
</organism>
<dbReference type="Pfam" id="PF02589">
    <property type="entry name" value="LUD_dom"/>
    <property type="match status" value="1"/>
</dbReference>
<dbReference type="Proteomes" id="UP000007054">
    <property type="component" value="Chromosome"/>
</dbReference>
<dbReference type="PANTHER" id="PTHR36179:SF2">
    <property type="entry name" value="LUD DOMAIN-CONTAINING PROTEIN"/>
    <property type="match status" value="1"/>
</dbReference>
<dbReference type="RefSeq" id="WP_015559053.1">
    <property type="nucleotide sequence ID" value="NC_021039.1"/>
</dbReference>
<dbReference type="STRING" id="213810.RUM_21280"/>
<dbReference type="InterPro" id="IPR024185">
    <property type="entry name" value="FTHF_cligase-like_sf"/>
</dbReference>
<evidence type="ECO:0000259" key="1">
    <source>
        <dbReference type="Pfam" id="PF02589"/>
    </source>
</evidence>
<dbReference type="BioCyc" id="RCHA213810:RUM_RS10330-MONOMER"/>
<gene>
    <name evidence="2" type="ordered locus">RUM_21280</name>
</gene>
<feature type="domain" description="LUD" evidence="1">
    <location>
        <begin position="14"/>
        <end position="216"/>
    </location>
</feature>
<dbReference type="EMBL" id="FP929052">
    <property type="protein sequence ID" value="CBL18147.1"/>
    <property type="molecule type" value="Genomic_DNA"/>
</dbReference>
<dbReference type="SUPFAM" id="SSF100950">
    <property type="entry name" value="NagB/RpiA/CoA transferase-like"/>
    <property type="match status" value="1"/>
</dbReference>
<dbReference type="OrthoDB" id="9809147at2"/>
<sequence>MDENQKAIIRRQMQKTGEALTRNRMHVYYADSKSEALEQVKSLLYAGEIVASGGSMTLEECGVMDLLRSGTYQFLDRAVCKPEEMQTLYRKCFSADAYLCSANAVTANGELYNVDGNSNRVAAISYGPSRVIMVVGCNKLVPDLDAAIKRVKTCAAPANAERLSCPTYCKESGSCMSLNQSAPGMTDGCHGDGRICCNYLVSAQQRNPDRMHVILVAEPLGY</sequence>
<dbReference type="PIRSF" id="PIRSF020269">
    <property type="entry name" value="DUF1121"/>
    <property type="match status" value="1"/>
</dbReference>
<evidence type="ECO:0000313" key="2">
    <source>
        <dbReference type="EMBL" id="CBL18147.1"/>
    </source>
</evidence>
<reference evidence="2" key="1">
    <citation type="submission" date="2010-03" db="EMBL/GenBank/DDBJ databases">
        <title>The genome sequence of Ruminococcus sp. 18P13.</title>
        <authorList>
            <consortium name="metaHIT consortium -- http://www.metahit.eu/"/>
            <person name="Pajon A."/>
            <person name="Turner K."/>
            <person name="Parkhill J."/>
            <person name="Bernalier A."/>
        </authorList>
    </citation>
    <scope>NUCLEOTIDE SEQUENCE [LARGE SCALE GENOMIC DNA]</scope>
    <source>
        <strain evidence="2">Type strain: 18P13</strain>
    </source>
</reference>
<protein>
    <submittedName>
        <fullName evidence="2">Uncharacterized ACR, YkgG family COG1556</fullName>
    </submittedName>
</protein>
<dbReference type="PATRIC" id="fig|213810.4.peg.2015"/>
<reference evidence="2" key="2">
    <citation type="submission" date="2010-03" db="EMBL/GenBank/DDBJ databases">
        <authorList>
            <person name="Pajon A."/>
        </authorList>
    </citation>
    <scope>NUCLEOTIDE SEQUENCE</scope>
    <source>
        <strain evidence="2">Type strain: 18P13</strain>
    </source>
</reference>
<dbReference type="GeneID" id="83156787"/>
<dbReference type="InterPro" id="IPR003741">
    <property type="entry name" value="LUD_dom"/>
</dbReference>
<evidence type="ECO:0000313" key="3">
    <source>
        <dbReference type="Proteomes" id="UP000007054"/>
    </source>
</evidence>
<dbReference type="InterPro" id="IPR037171">
    <property type="entry name" value="NagB/RpiA_transferase-like"/>
</dbReference>